<dbReference type="GO" id="GO:0004622">
    <property type="term" value="F:phosphatidylcholine lysophospholipase activity"/>
    <property type="evidence" value="ECO:0007669"/>
    <property type="project" value="TreeGrafter"/>
</dbReference>
<dbReference type="EMBL" id="JACHMM010000001">
    <property type="protein sequence ID" value="MBB5791736.1"/>
    <property type="molecule type" value="Genomic_DNA"/>
</dbReference>
<evidence type="ECO:0000313" key="3">
    <source>
        <dbReference type="Proteomes" id="UP000542813"/>
    </source>
</evidence>
<accession>A0A7W9GY10</accession>
<dbReference type="Gene3D" id="3.40.50.1110">
    <property type="entry name" value="SGNH hydrolase"/>
    <property type="match status" value="1"/>
</dbReference>
<dbReference type="Pfam" id="PF13472">
    <property type="entry name" value="Lipase_GDSL_2"/>
    <property type="match status" value="1"/>
</dbReference>
<proteinExistence type="predicted"/>
<dbReference type="AlphaFoldDB" id="A0A7W9GY10"/>
<dbReference type="InterPro" id="IPR036514">
    <property type="entry name" value="SGNH_hydro_sf"/>
</dbReference>
<dbReference type="SUPFAM" id="SSF52266">
    <property type="entry name" value="SGNH hydrolase"/>
    <property type="match status" value="1"/>
</dbReference>
<comment type="caution">
    <text evidence="2">The sequence shown here is derived from an EMBL/GenBank/DDBJ whole genome shotgun (WGS) entry which is preliminary data.</text>
</comment>
<sequence length="213" mass="22623">MTTVHPARAALAGGTTVDWLFTGDSIVAAAKWTGVHRGYADLFAERVRYGLGRRDDTVLNTAVSGWRVPQLRDALQRSVLRHAPHVVVIGLGSNDANEGPAGLTAFRREYAAVVRQIGDTTGAAVVLQTPPTVTPYRPQSADLDAYADAVREVAAETGSHLVDHHAVWRADGDDALALLVDGLHPGPEGHQKLARDLLTSLGDPHPTWGVAGP</sequence>
<evidence type="ECO:0000259" key="1">
    <source>
        <dbReference type="Pfam" id="PF13472"/>
    </source>
</evidence>
<feature type="domain" description="SGNH hydrolase-type esterase" evidence="1">
    <location>
        <begin position="21"/>
        <end position="191"/>
    </location>
</feature>
<organism evidence="2 3">
    <name type="scientific">Jiangella mangrovi</name>
    <dbReference type="NCBI Taxonomy" id="1524084"/>
    <lineage>
        <taxon>Bacteria</taxon>
        <taxon>Bacillati</taxon>
        <taxon>Actinomycetota</taxon>
        <taxon>Actinomycetes</taxon>
        <taxon>Jiangellales</taxon>
        <taxon>Jiangellaceae</taxon>
        <taxon>Jiangella</taxon>
    </lineage>
</organism>
<dbReference type="InterPro" id="IPR051532">
    <property type="entry name" value="Ester_Hydrolysis_Enzymes"/>
</dbReference>
<protein>
    <submittedName>
        <fullName evidence="2">Lysophospholipase L1-like esterase</fullName>
    </submittedName>
</protein>
<keyword evidence="3" id="KW-1185">Reference proteome</keyword>
<dbReference type="RefSeq" id="WP_184828742.1">
    <property type="nucleotide sequence ID" value="NZ_JACHMM010000001.1"/>
</dbReference>
<dbReference type="InterPro" id="IPR013830">
    <property type="entry name" value="SGNH_hydro"/>
</dbReference>
<name>A0A7W9GY10_9ACTN</name>
<evidence type="ECO:0000313" key="2">
    <source>
        <dbReference type="EMBL" id="MBB5791736.1"/>
    </source>
</evidence>
<reference evidence="2 3" key="1">
    <citation type="submission" date="2020-08" db="EMBL/GenBank/DDBJ databases">
        <title>Sequencing the genomes of 1000 actinobacteria strains.</title>
        <authorList>
            <person name="Klenk H.-P."/>
        </authorList>
    </citation>
    <scope>NUCLEOTIDE SEQUENCE [LARGE SCALE GENOMIC DNA]</scope>
    <source>
        <strain evidence="2 3">DSM 102122</strain>
    </source>
</reference>
<dbReference type="PANTHER" id="PTHR30383">
    <property type="entry name" value="THIOESTERASE 1/PROTEASE 1/LYSOPHOSPHOLIPASE L1"/>
    <property type="match status" value="1"/>
</dbReference>
<dbReference type="PANTHER" id="PTHR30383:SF5">
    <property type="entry name" value="SGNH HYDROLASE-TYPE ESTERASE DOMAIN-CONTAINING PROTEIN"/>
    <property type="match status" value="1"/>
</dbReference>
<gene>
    <name evidence="2" type="ORF">HD601_006311</name>
</gene>
<dbReference type="Proteomes" id="UP000542813">
    <property type="component" value="Unassembled WGS sequence"/>
</dbReference>